<name>A0A2C9UL15_MANES</name>
<reference evidence="2" key="1">
    <citation type="submission" date="2016-02" db="EMBL/GenBank/DDBJ databases">
        <title>WGS assembly of Manihot esculenta.</title>
        <authorList>
            <person name="Bredeson J.V."/>
            <person name="Prochnik S.E."/>
            <person name="Lyons J.B."/>
            <person name="Schmutz J."/>
            <person name="Grimwood J."/>
            <person name="Vrebalov J."/>
            <person name="Bart R.S."/>
            <person name="Amuge T."/>
            <person name="Ferguson M.E."/>
            <person name="Green R."/>
            <person name="Putnam N."/>
            <person name="Stites J."/>
            <person name="Rounsley S."/>
            <person name="Rokhsar D.S."/>
        </authorList>
    </citation>
    <scope>NUCLEOTIDE SEQUENCE [LARGE SCALE GENOMIC DNA]</scope>
    <source>
        <tissue evidence="2">Leaf</tissue>
    </source>
</reference>
<accession>A0A2C9UL15</accession>
<dbReference type="STRING" id="3983.A0A2C9UL15"/>
<evidence type="ECO:0000256" key="1">
    <source>
        <dbReference type="SAM" id="MobiDB-lite"/>
    </source>
</evidence>
<dbReference type="AlphaFoldDB" id="A0A2C9UL15"/>
<organism evidence="2">
    <name type="scientific">Manihot esculenta</name>
    <name type="common">Cassava</name>
    <name type="synonym">Jatropha manihot</name>
    <dbReference type="NCBI Taxonomy" id="3983"/>
    <lineage>
        <taxon>Eukaryota</taxon>
        <taxon>Viridiplantae</taxon>
        <taxon>Streptophyta</taxon>
        <taxon>Embryophyta</taxon>
        <taxon>Tracheophyta</taxon>
        <taxon>Spermatophyta</taxon>
        <taxon>Magnoliopsida</taxon>
        <taxon>eudicotyledons</taxon>
        <taxon>Gunneridae</taxon>
        <taxon>Pentapetalae</taxon>
        <taxon>rosids</taxon>
        <taxon>fabids</taxon>
        <taxon>Malpighiales</taxon>
        <taxon>Euphorbiaceae</taxon>
        <taxon>Crotonoideae</taxon>
        <taxon>Manihoteae</taxon>
        <taxon>Manihot</taxon>
    </lineage>
</organism>
<proteinExistence type="predicted"/>
<feature type="region of interest" description="Disordered" evidence="1">
    <location>
        <begin position="1"/>
        <end position="23"/>
    </location>
</feature>
<dbReference type="EMBL" id="CM004400">
    <property type="protein sequence ID" value="OAY30786.1"/>
    <property type="molecule type" value="Genomic_DNA"/>
</dbReference>
<protein>
    <submittedName>
        <fullName evidence="2">Uncharacterized protein</fullName>
    </submittedName>
</protein>
<evidence type="ECO:0000313" key="2">
    <source>
        <dbReference type="EMBL" id="OAY30786.1"/>
    </source>
</evidence>
<sequence>MSRTEKKLGKSNNHSIITRRGRNHVRDRTRISDELVKAERALLRRKTQWPCKSAFAQVRKKEVQTIFYKLRSALRLNGFASHQLKLIQWVTRKHFEDLSYVRFGGETSCSQHLVVYTDSKNDRDLLMKEVKDDCLKRGRDENQSYNWVSPCHRPSLFCTKVDCGPQLLFRYSNNARLPRMKKSSTSLSSAFSLLYPQIAVNSNKNHDLTFRPCVNVEVQVNDTSLLLFFYSIYSFCPLIE</sequence>
<gene>
    <name evidence="2" type="ORF">MANES_14G058700</name>
</gene>